<dbReference type="AlphaFoldDB" id="A0AAV2VI58"/>
<evidence type="ECO:0000313" key="2">
    <source>
        <dbReference type="Proteomes" id="UP000018211"/>
    </source>
</evidence>
<evidence type="ECO:0000313" key="1">
    <source>
        <dbReference type="EMBL" id="CCO44399.1"/>
    </source>
</evidence>
<proteinExistence type="predicted"/>
<dbReference type="EMBL" id="CAOF01000014">
    <property type="protein sequence ID" value="CCO44399.1"/>
    <property type="molecule type" value="Genomic_DNA"/>
</dbReference>
<dbReference type="Proteomes" id="UP000018211">
    <property type="component" value="Unassembled WGS sequence"/>
</dbReference>
<reference evidence="1 2" key="1">
    <citation type="journal article" date="2013" name="ISME J.">
        <title>Comparative genomics of pathogenic lineages of Vibrio nigripulchritudo identifies virulence-associated traits.</title>
        <authorList>
            <person name="Goudenege D."/>
            <person name="Labreuche Y."/>
            <person name="Krin E."/>
            <person name="Ansquer D."/>
            <person name="Mangenot S."/>
            <person name="Calteau A."/>
            <person name="Medigue C."/>
            <person name="Mazel D."/>
            <person name="Polz M.F."/>
            <person name="Le Roux F."/>
        </authorList>
    </citation>
    <scope>NUCLEOTIDE SEQUENCE [LARGE SCALE GENOMIC DNA]</scope>
    <source>
        <strain evidence="1 2">SOn1</strain>
    </source>
</reference>
<gene>
    <name evidence="1" type="ORF">VIBNISOn1_1100003</name>
</gene>
<protein>
    <submittedName>
        <fullName evidence="1">Uncharacterized protein</fullName>
    </submittedName>
</protein>
<sequence length="38" mass="4752">MTITGMIDEVYVWTWKRIRIEKLEGKNREQRELKRTEN</sequence>
<organism evidence="1 2">
    <name type="scientific">Vibrio nigripulchritudo SOn1</name>
    <dbReference type="NCBI Taxonomy" id="1238450"/>
    <lineage>
        <taxon>Bacteria</taxon>
        <taxon>Pseudomonadati</taxon>
        <taxon>Pseudomonadota</taxon>
        <taxon>Gammaproteobacteria</taxon>
        <taxon>Vibrionales</taxon>
        <taxon>Vibrionaceae</taxon>
        <taxon>Vibrio</taxon>
    </lineage>
</organism>
<accession>A0AAV2VI58</accession>
<name>A0AAV2VI58_9VIBR</name>
<comment type="caution">
    <text evidence="1">The sequence shown here is derived from an EMBL/GenBank/DDBJ whole genome shotgun (WGS) entry which is preliminary data.</text>
</comment>